<dbReference type="AlphaFoldDB" id="A0A814Q914"/>
<dbReference type="EMBL" id="CAJNOE010000282">
    <property type="protein sequence ID" value="CAF1116733.1"/>
    <property type="molecule type" value="Genomic_DNA"/>
</dbReference>
<dbReference type="InterPro" id="IPR000276">
    <property type="entry name" value="GPCR_Rhodpsn"/>
</dbReference>
<comment type="subcellular location">
    <subcellularLocation>
        <location evidence="1">Membrane</location>
        <topology evidence="1">Multi-pass membrane protein</topology>
    </subcellularLocation>
</comment>
<reference evidence="10" key="1">
    <citation type="submission" date="2021-02" db="EMBL/GenBank/DDBJ databases">
        <authorList>
            <person name="Nowell W R."/>
        </authorList>
    </citation>
    <scope>NUCLEOTIDE SEQUENCE</scope>
</reference>
<evidence type="ECO:0000256" key="8">
    <source>
        <dbReference type="SAM" id="Phobius"/>
    </source>
</evidence>
<evidence type="ECO:0000256" key="7">
    <source>
        <dbReference type="ARBA" id="ARBA00023224"/>
    </source>
</evidence>
<dbReference type="GO" id="GO:0016020">
    <property type="term" value="C:membrane"/>
    <property type="evidence" value="ECO:0007669"/>
    <property type="project" value="UniProtKB-SubCell"/>
</dbReference>
<keyword evidence="7" id="KW-0807">Transducer</keyword>
<evidence type="ECO:0000256" key="3">
    <source>
        <dbReference type="ARBA" id="ARBA00022989"/>
    </source>
</evidence>
<comment type="caution">
    <text evidence="10">The sequence shown here is derived from an EMBL/GenBank/DDBJ whole genome shotgun (WGS) entry which is preliminary data.</text>
</comment>
<feature type="transmembrane region" description="Helical" evidence="8">
    <location>
        <begin position="186"/>
        <end position="219"/>
    </location>
</feature>
<feature type="transmembrane region" description="Helical" evidence="8">
    <location>
        <begin position="141"/>
        <end position="160"/>
    </location>
</feature>
<dbReference type="Pfam" id="PF00001">
    <property type="entry name" value="7tm_1"/>
    <property type="match status" value="1"/>
</dbReference>
<dbReference type="Proteomes" id="UP000663860">
    <property type="component" value="Unassembled WGS sequence"/>
</dbReference>
<keyword evidence="2 8" id="KW-0812">Transmembrane</keyword>
<feature type="transmembrane region" description="Helical" evidence="8">
    <location>
        <begin position="306"/>
        <end position="331"/>
    </location>
</feature>
<dbReference type="InterPro" id="IPR017452">
    <property type="entry name" value="GPCR_Rhodpsn_7TM"/>
</dbReference>
<sequence length="388" mass="45668">MNTNETLCIDISFQFLNNIECIISRIFGSIIIFISFFSILFNIRYLYWSSYHRQNHSHPNLFILSMMFSSLLVIIIIMPSIILQYLTCNHLCSLFYCQFEGFISYLNGCVHMFMLMMISIIRYDTVLRINLTKQYFKRHSYVTILICWLFAFAFALPPLFNWNKYIPEGLGFHCGLNWIDRSFHSLLYLIFAFLFVYIIPLMILSILNIYIYFVIYRLLHGASTIARQSLTSLSPADSLLLERSHSSPFISVHSNNSPIYSVKLGIIKFSDLIPVTANHLRTRRMTDPFQTHHIMRLKRLKADRRFALATIFLVSEYLLSWTPYACIALLYLFHIQFIIDQRLIITICAFIAKISMIINPFIYISTIKINQLKTILYLKKCSCHRCRK</sequence>
<keyword evidence="5 8" id="KW-0472">Membrane</keyword>
<dbReference type="SUPFAM" id="SSF81321">
    <property type="entry name" value="Family A G protein-coupled receptor-like"/>
    <property type="match status" value="1"/>
</dbReference>
<name>A0A814Q914_9BILA</name>
<feature type="transmembrane region" description="Helical" evidence="8">
    <location>
        <begin position="102"/>
        <end position="121"/>
    </location>
</feature>
<protein>
    <recommendedName>
        <fullName evidence="9">G-protein coupled receptors family 1 profile domain-containing protein</fullName>
    </recommendedName>
</protein>
<keyword evidence="6" id="KW-0675">Receptor</keyword>
<feature type="transmembrane region" description="Helical" evidence="8">
    <location>
        <begin position="61"/>
        <end position="82"/>
    </location>
</feature>
<evidence type="ECO:0000313" key="12">
    <source>
        <dbReference type="Proteomes" id="UP000663860"/>
    </source>
</evidence>
<evidence type="ECO:0000256" key="6">
    <source>
        <dbReference type="ARBA" id="ARBA00023170"/>
    </source>
</evidence>
<proteinExistence type="predicted"/>
<evidence type="ECO:0000256" key="4">
    <source>
        <dbReference type="ARBA" id="ARBA00023040"/>
    </source>
</evidence>
<evidence type="ECO:0000256" key="1">
    <source>
        <dbReference type="ARBA" id="ARBA00004141"/>
    </source>
</evidence>
<feature type="transmembrane region" description="Helical" evidence="8">
    <location>
        <begin position="22"/>
        <end position="41"/>
    </location>
</feature>
<dbReference type="Gene3D" id="1.20.1070.10">
    <property type="entry name" value="Rhodopsin 7-helix transmembrane proteins"/>
    <property type="match status" value="1"/>
</dbReference>
<evidence type="ECO:0000313" key="11">
    <source>
        <dbReference type="EMBL" id="CAF3733958.1"/>
    </source>
</evidence>
<dbReference type="PROSITE" id="PS50262">
    <property type="entry name" value="G_PROTEIN_RECEP_F1_2"/>
    <property type="match status" value="1"/>
</dbReference>
<evidence type="ECO:0000313" key="10">
    <source>
        <dbReference type="EMBL" id="CAF1116733.1"/>
    </source>
</evidence>
<accession>A0A814Q914</accession>
<feature type="transmembrane region" description="Helical" evidence="8">
    <location>
        <begin position="343"/>
        <end position="364"/>
    </location>
</feature>
<evidence type="ECO:0000259" key="9">
    <source>
        <dbReference type="PROSITE" id="PS50262"/>
    </source>
</evidence>
<evidence type="ECO:0000256" key="2">
    <source>
        <dbReference type="ARBA" id="ARBA00022692"/>
    </source>
</evidence>
<dbReference type="InterPro" id="IPR050125">
    <property type="entry name" value="GPCR_opsins"/>
</dbReference>
<evidence type="ECO:0000256" key="5">
    <source>
        <dbReference type="ARBA" id="ARBA00023136"/>
    </source>
</evidence>
<dbReference type="Proteomes" id="UP000663868">
    <property type="component" value="Unassembled WGS sequence"/>
</dbReference>
<dbReference type="GO" id="GO:0004930">
    <property type="term" value="F:G protein-coupled receptor activity"/>
    <property type="evidence" value="ECO:0007669"/>
    <property type="project" value="UniProtKB-KW"/>
</dbReference>
<keyword evidence="4" id="KW-0297">G-protein coupled receptor</keyword>
<gene>
    <name evidence="10" type="ORF">IZO911_LOCUS23905</name>
    <name evidence="11" type="ORF">KXQ929_LOCUS13233</name>
</gene>
<dbReference type="PRINTS" id="PR00237">
    <property type="entry name" value="GPCRRHODOPSN"/>
</dbReference>
<dbReference type="PANTHER" id="PTHR24240">
    <property type="entry name" value="OPSIN"/>
    <property type="match status" value="1"/>
</dbReference>
<feature type="domain" description="G-protein coupled receptors family 1 profile" evidence="9">
    <location>
        <begin position="41"/>
        <end position="363"/>
    </location>
</feature>
<keyword evidence="3 8" id="KW-1133">Transmembrane helix</keyword>
<organism evidence="10 12">
    <name type="scientific">Adineta steineri</name>
    <dbReference type="NCBI Taxonomy" id="433720"/>
    <lineage>
        <taxon>Eukaryota</taxon>
        <taxon>Metazoa</taxon>
        <taxon>Spiralia</taxon>
        <taxon>Gnathifera</taxon>
        <taxon>Rotifera</taxon>
        <taxon>Eurotatoria</taxon>
        <taxon>Bdelloidea</taxon>
        <taxon>Adinetida</taxon>
        <taxon>Adinetidae</taxon>
        <taxon>Adineta</taxon>
    </lineage>
</organism>
<dbReference type="EMBL" id="CAJOBB010000701">
    <property type="protein sequence ID" value="CAF3733958.1"/>
    <property type="molecule type" value="Genomic_DNA"/>
</dbReference>